<dbReference type="SMART" id="SM01134">
    <property type="entry name" value="DeoRC"/>
    <property type="match status" value="1"/>
</dbReference>
<keyword evidence="7" id="KW-1185">Reference proteome</keyword>
<dbReference type="RefSeq" id="WP_269832278.1">
    <property type="nucleotide sequence ID" value="NZ_JAPZLT010000011.1"/>
</dbReference>
<dbReference type="InterPro" id="IPR050313">
    <property type="entry name" value="Carb_Metab_HTH_regulators"/>
</dbReference>
<dbReference type="InterPro" id="IPR018356">
    <property type="entry name" value="Tscrpt_reg_HTH_DeoR_CS"/>
</dbReference>
<evidence type="ECO:0000256" key="2">
    <source>
        <dbReference type="ARBA" id="ARBA00023015"/>
    </source>
</evidence>
<keyword evidence="1" id="KW-0678">Repressor</keyword>
<proteinExistence type="predicted"/>
<dbReference type="InterPro" id="IPR001034">
    <property type="entry name" value="DeoR_HTH"/>
</dbReference>
<evidence type="ECO:0000313" key="7">
    <source>
        <dbReference type="Proteomes" id="UP001151309"/>
    </source>
</evidence>
<evidence type="ECO:0000313" key="6">
    <source>
        <dbReference type="EMBL" id="MCZ7911500.1"/>
    </source>
</evidence>
<name>A0A9X3QWD0_9HYPH</name>
<organism evidence="6 7">
    <name type="scientific">Agrobacterium leguminum</name>
    <dbReference type="NCBI Taxonomy" id="2792015"/>
    <lineage>
        <taxon>Bacteria</taxon>
        <taxon>Pseudomonadati</taxon>
        <taxon>Pseudomonadota</taxon>
        <taxon>Alphaproteobacteria</taxon>
        <taxon>Hyphomicrobiales</taxon>
        <taxon>Rhizobiaceae</taxon>
        <taxon>Rhizobium/Agrobacterium group</taxon>
        <taxon>Agrobacterium</taxon>
    </lineage>
</organism>
<evidence type="ECO:0000256" key="3">
    <source>
        <dbReference type="ARBA" id="ARBA00023125"/>
    </source>
</evidence>
<dbReference type="Gene3D" id="1.10.10.10">
    <property type="entry name" value="Winged helix-like DNA-binding domain superfamily/Winged helix DNA-binding domain"/>
    <property type="match status" value="1"/>
</dbReference>
<dbReference type="AlphaFoldDB" id="A0A9X3QWD0"/>
<keyword evidence="2" id="KW-0805">Transcription regulation</keyword>
<dbReference type="PRINTS" id="PR00037">
    <property type="entry name" value="HTHLACR"/>
</dbReference>
<dbReference type="PANTHER" id="PTHR30363">
    <property type="entry name" value="HTH-TYPE TRANSCRIPTIONAL REGULATOR SRLR-RELATED"/>
    <property type="match status" value="1"/>
</dbReference>
<comment type="caution">
    <text evidence="6">The sequence shown here is derived from an EMBL/GenBank/DDBJ whole genome shotgun (WGS) entry which is preliminary data.</text>
</comment>
<dbReference type="PANTHER" id="PTHR30363:SF4">
    <property type="entry name" value="GLYCEROL-3-PHOSPHATE REGULON REPRESSOR"/>
    <property type="match status" value="1"/>
</dbReference>
<dbReference type="SUPFAM" id="SSF100950">
    <property type="entry name" value="NagB/RpiA/CoA transferase-like"/>
    <property type="match status" value="1"/>
</dbReference>
<dbReference type="GO" id="GO:0003677">
    <property type="term" value="F:DNA binding"/>
    <property type="evidence" value="ECO:0007669"/>
    <property type="project" value="UniProtKB-KW"/>
</dbReference>
<reference evidence="6" key="1">
    <citation type="submission" date="2022-12" db="EMBL/GenBank/DDBJ databases">
        <title>Draft genome sequences of 22 rhizogenic Agrobacterium biovar 1 strains, the causative agent of hairy root disease.</title>
        <authorList>
            <person name="Kim N."/>
            <person name="Vargas P."/>
            <person name="Rediers H."/>
        </authorList>
    </citation>
    <scope>NUCLEOTIDE SEQUENCE</scope>
    <source>
        <strain evidence="6">ST07.17.026</strain>
    </source>
</reference>
<dbReference type="GO" id="GO:0003700">
    <property type="term" value="F:DNA-binding transcription factor activity"/>
    <property type="evidence" value="ECO:0007669"/>
    <property type="project" value="InterPro"/>
</dbReference>
<evidence type="ECO:0000256" key="4">
    <source>
        <dbReference type="ARBA" id="ARBA00023163"/>
    </source>
</evidence>
<dbReference type="SUPFAM" id="SSF46785">
    <property type="entry name" value="Winged helix' DNA-binding domain"/>
    <property type="match status" value="1"/>
</dbReference>
<sequence>MLSEERLNRICQQLTETGKVLASDLAVEFDCSEDTIRRDLRELARKGFCKRVYGGALAHAPAPAPDRGPIEVRSHYEIESKSRLAKAAVASLATCNTIFIDASSTNLVIAEALPRDRRINVVTNAPAIAVALKDHKLCTIIMIGGLFNSDKGICYGPQAVRDIENIYADTFVLGACGVDAVTGLTALDPSEAEVKRAMVNQSARVLVASTTGKLGTVAPFKVMDVSSQIQLIVDVGVSTDLVESLRRTDMTVDVVTS</sequence>
<dbReference type="InterPro" id="IPR036390">
    <property type="entry name" value="WH_DNA-bd_sf"/>
</dbReference>
<dbReference type="PROSITE" id="PS51000">
    <property type="entry name" value="HTH_DEOR_2"/>
    <property type="match status" value="1"/>
</dbReference>
<keyword evidence="4" id="KW-0804">Transcription</keyword>
<gene>
    <name evidence="6" type="ORF">O9X94_19425</name>
</gene>
<dbReference type="InterPro" id="IPR014036">
    <property type="entry name" value="DeoR-like_C"/>
</dbReference>
<dbReference type="Pfam" id="PF08220">
    <property type="entry name" value="HTH_DeoR"/>
    <property type="match status" value="1"/>
</dbReference>
<dbReference type="PROSITE" id="PS00894">
    <property type="entry name" value="HTH_DEOR_1"/>
    <property type="match status" value="1"/>
</dbReference>
<dbReference type="InterPro" id="IPR036388">
    <property type="entry name" value="WH-like_DNA-bd_sf"/>
</dbReference>
<dbReference type="SMART" id="SM00420">
    <property type="entry name" value="HTH_DEOR"/>
    <property type="match status" value="1"/>
</dbReference>
<keyword evidence="3 6" id="KW-0238">DNA-binding</keyword>
<dbReference type="Pfam" id="PF00455">
    <property type="entry name" value="DeoRC"/>
    <property type="match status" value="1"/>
</dbReference>
<dbReference type="EMBL" id="JAPZLT010000011">
    <property type="protein sequence ID" value="MCZ7911500.1"/>
    <property type="molecule type" value="Genomic_DNA"/>
</dbReference>
<protein>
    <submittedName>
        <fullName evidence="6">DeoR/GlpR family DNA-binding transcription regulator</fullName>
    </submittedName>
</protein>
<evidence type="ECO:0000259" key="5">
    <source>
        <dbReference type="PROSITE" id="PS51000"/>
    </source>
</evidence>
<dbReference type="InterPro" id="IPR037171">
    <property type="entry name" value="NagB/RpiA_transferase-like"/>
</dbReference>
<accession>A0A9X3QWD0</accession>
<dbReference type="Proteomes" id="UP001151309">
    <property type="component" value="Unassembled WGS sequence"/>
</dbReference>
<evidence type="ECO:0000256" key="1">
    <source>
        <dbReference type="ARBA" id="ARBA00022491"/>
    </source>
</evidence>
<feature type="domain" description="HTH deoR-type" evidence="5">
    <location>
        <begin position="3"/>
        <end position="58"/>
    </location>
</feature>